<dbReference type="HOGENOM" id="CLU_057011_2_3_5"/>
<dbReference type="GO" id="GO:0019878">
    <property type="term" value="P:lysine biosynthetic process via aminoadipic acid"/>
    <property type="evidence" value="ECO:0007669"/>
    <property type="project" value="TreeGrafter"/>
</dbReference>
<comment type="similarity">
    <text evidence="1">Belongs to the P-Pant transferase superfamily. Gsp/Sfp/HetI/AcpT family.</text>
</comment>
<dbReference type="eggNOG" id="COG2091">
    <property type="taxonomic scope" value="Bacteria"/>
</dbReference>
<dbReference type="STRING" id="316056.RPC_2045"/>
<dbReference type="AlphaFoldDB" id="Q216T6"/>
<evidence type="ECO:0000259" key="3">
    <source>
        <dbReference type="Pfam" id="PF01648"/>
    </source>
</evidence>
<accession>Q216T6</accession>
<name>Q216T6_RHOPB</name>
<dbReference type="EMBL" id="CP000301">
    <property type="protein sequence ID" value="ABD87600.1"/>
    <property type="molecule type" value="Genomic_DNA"/>
</dbReference>
<protein>
    <submittedName>
        <fullName evidence="4">4'-phosphopantetheinyl transferase</fullName>
    </submittedName>
</protein>
<reference evidence="4" key="1">
    <citation type="submission" date="2006-03" db="EMBL/GenBank/DDBJ databases">
        <title>Complete sequence of Rhodopseudomonas palustris BisB18.</title>
        <authorList>
            <consortium name="US DOE Joint Genome Institute"/>
            <person name="Copeland A."/>
            <person name="Lucas S."/>
            <person name="Lapidus A."/>
            <person name="Barry K."/>
            <person name="Detter J.C."/>
            <person name="Glavina del Rio T."/>
            <person name="Hammon N."/>
            <person name="Israni S."/>
            <person name="Dalin E."/>
            <person name="Tice H."/>
            <person name="Pitluck S."/>
            <person name="Chain P."/>
            <person name="Malfatti S."/>
            <person name="Shin M."/>
            <person name="Vergez L."/>
            <person name="Schmutz J."/>
            <person name="Larimer F."/>
            <person name="Land M."/>
            <person name="Hauser L."/>
            <person name="Pelletier D.A."/>
            <person name="Kyrpides N."/>
            <person name="Anderson I."/>
            <person name="Oda Y."/>
            <person name="Harwood C.S."/>
            <person name="Richardson P."/>
        </authorList>
    </citation>
    <scope>NUCLEOTIDE SEQUENCE [LARGE SCALE GENOMIC DNA]</scope>
    <source>
        <strain evidence="4">BisB18</strain>
    </source>
</reference>
<dbReference type="Gene3D" id="3.90.470.20">
    <property type="entry name" value="4'-phosphopantetheinyl transferase domain"/>
    <property type="match status" value="2"/>
</dbReference>
<keyword evidence="2 4" id="KW-0808">Transferase</keyword>
<evidence type="ECO:0000313" key="4">
    <source>
        <dbReference type="EMBL" id="ABD87600.1"/>
    </source>
</evidence>
<gene>
    <name evidence="4" type="ordered locus">RPC_2045</name>
</gene>
<dbReference type="PANTHER" id="PTHR12215:SF10">
    <property type="entry name" value="L-AMINOADIPATE-SEMIALDEHYDE DEHYDROGENASE-PHOSPHOPANTETHEINYL TRANSFERASE"/>
    <property type="match status" value="1"/>
</dbReference>
<dbReference type="InterPro" id="IPR008278">
    <property type="entry name" value="4-PPantetheinyl_Trfase_dom"/>
</dbReference>
<dbReference type="GO" id="GO:0000287">
    <property type="term" value="F:magnesium ion binding"/>
    <property type="evidence" value="ECO:0007669"/>
    <property type="project" value="InterPro"/>
</dbReference>
<dbReference type="KEGG" id="rpc:RPC_2045"/>
<organism evidence="4">
    <name type="scientific">Rhodopseudomonas palustris (strain BisB18)</name>
    <dbReference type="NCBI Taxonomy" id="316056"/>
    <lineage>
        <taxon>Bacteria</taxon>
        <taxon>Pseudomonadati</taxon>
        <taxon>Pseudomonadota</taxon>
        <taxon>Alphaproteobacteria</taxon>
        <taxon>Hyphomicrobiales</taxon>
        <taxon>Nitrobacteraceae</taxon>
        <taxon>Rhodopseudomonas</taxon>
    </lineage>
</organism>
<dbReference type="SUPFAM" id="SSF56214">
    <property type="entry name" value="4'-phosphopantetheinyl transferase"/>
    <property type="match status" value="2"/>
</dbReference>
<evidence type="ECO:0000256" key="2">
    <source>
        <dbReference type="ARBA" id="ARBA00022679"/>
    </source>
</evidence>
<feature type="domain" description="4'-phosphopantetheinyl transferase" evidence="3">
    <location>
        <begin position="122"/>
        <end position="208"/>
    </location>
</feature>
<dbReference type="Pfam" id="PF01648">
    <property type="entry name" value="ACPS"/>
    <property type="match status" value="1"/>
</dbReference>
<dbReference type="InterPro" id="IPR037143">
    <property type="entry name" value="4-PPantetheinyl_Trfase_dom_sf"/>
</dbReference>
<dbReference type="GO" id="GO:0005829">
    <property type="term" value="C:cytosol"/>
    <property type="evidence" value="ECO:0007669"/>
    <property type="project" value="TreeGrafter"/>
</dbReference>
<evidence type="ECO:0000256" key="1">
    <source>
        <dbReference type="ARBA" id="ARBA00010990"/>
    </source>
</evidence>
<sequence>MWITAAMWERLTEVTANFPGDARVYLAQIGPSAPSLAEASILSIGERTRAEVFELPFLRCRFMWRRILLRTVIATRLGCQPDEVDLQSSSMGRPFVAGAEFDFSMSHSRDVALITVTSGCGRIGVDIEAVVAIPDQEQIAEIAFTTHEQSELRRYDLSSEAFYRIWTCKEACLKAIGTGFHLDPRAVDIGIVDLAAPTVRRAPRSSRLSLMCFEPTNGYTAALALRQ</sequence>
<dbReference type="GO" id="GO:0008897">
    <property type="term" value="F:holo-[acyl-carrier-protein] synthase activity"/>
    <property type="evidence" value="ECO:0007669"/>
    <property type="project" value="InterPro"/>
</dbReference>
<dbReference type="PANTHER" id="PTHR12215">
    <property type="entry name" value="PHOSPHOPANTETHEINE TRANSFERASE"/>
    <property type="match status" value="1"/>
</dbReference>
<dbReference type="InterPro" id="IPR050559">
    <property type="entry name" value="P-Pant_transferase_sf"/>
</dbReference>
<proteinExistence type="inferred from homology"/>